<protein>
    <recommendedName>
        <fullName evidence="4">B-like cyclin</fullName>
    </recommendedName>
</protein>
<dbReference type="PIRSF" id="PIRSF001771">
    <property type="entry name" value="Cyclin_A_B_D_E"/>
    <property type="match status" value="1"/>
</dbReference>
<dbReference type="GO" id="GO:0016538">
    <property type="term" value="F:cyclin-dependent protein serine/threonine kinase regulator activity"/>
    <property type="evidence" value="ECO:0000318"/>
    <property type="project" value="GO_Central"/>
</dbReference>
<evidence type="ECO:0000256" key="4">
    <source>
        <dbReference type="ARBA" id="ARBA00032263"/>
    </source>
</evidence>
<reference evidence="8 10" key="1">
    <citation type="journal article" date="2011" name="Nature">
        <title>The Medicago genome provides insight into the evolution of rhizobial symbioses.</title>
        <authorList>
            <person name="Young N.D."/>
            <person name="Debelle F."/>
            <person name="Oldroyd G.E."/>
            <person name="Geurts R."/>
            <person name="Cannon S.B."/>
            <person name="Udvardi M.K."/>
            <person name="Benedito V.A."/>
            <person name="Mayer K.F."/>
            <person name="Gouzy J."/>
            <person name="Schoof H."/>
            <person name="Van de Peer Y."/>
            <person name="Proost S."/>
            <person name="Cook D.R."/>
            <person name="Meyers B.C."/>
            <person name="Spannagl M."/>
            <person name="Cheung F."/>
            <person name="De Mita S."/>
            <person name="Krishnakumar V."/>
            <person name="Gundlach H."/>
            <person name="Zhou S."/>
            <person name="Mudge J."/>
            <person name="Bharti A.K."/>
            <person name="Murray J.D."/>
            <person name="Naoumkina M.A."/>
            <person name="Rosen B."/>
            <person name="Silverstein K.A."/>
            <person name="Tang H."/>
            <person name="Rombauts S."/>
            <person name="Zhao P.X."/>
            <person name="Zhou P."/>
            <person name="Barbe V."/>
            <person name="Bardou P."/>
            <person name="Bechner M."/>
            <person name="Bellec A."/>
            <person name="Berger A."/>
            <person name="Berges H."/>
            <person name="Bidwell S."/>
            <person name="Bisseling T."/>
            <person name="Choisne N."/>
            <person name="Couloux A."/>
            <person name="Denny R."/>
            <person name="Deshpande S."/>
            <person name="Dai X."/>
            <person name="Doyle J.J."/>
            <person name="Dudez A.M."/>
            <person name="Farmer A.D."/>
            <person name="Fouteau S."/>
            <person name="Franken C."/>
            <person name="Gibelin C."/>
            <person name="Gish J."/>
            <person name="Goldstein S."/>
            <person name="Gonzalez A.J."/>
            <person name="Green P.J."/>
            <person name="Hallab A."/>
            <person name="Hartog M."/>
            <person name="Hua A."/>
            <person name="Humphray S.J."/>
            <person name="Jeong D.H."/>
            <person name="Jing Y."/>
            <person name="Jocker A."/>
            <person name="Kenton S.M."/>
            <person name="Kim D.J."/>
            <person name="Klee K."/>
            <person name="Lai H."/>
            <person name="Lang C."/>
            <person name="Lin S."/>
            <person name="Macmil S.L."/>
            <person name="Magdelenat G."/>
            <person name="Matthews L."/>
            <person name="McCorrison J."/>
            <person name="Monaghan E.L."/>
            <person name="Mun J.H."/>
            <person name="Najar F.Z."/>
            <person name="Nicholson C."/>
            <person name="Noirot C."/>
            <person name="O'Bleness M."/>
            <person name="Paule C.R."/>
            <person name="Poulain J."/>
            <person name="Prion F."/>
            <person name="Qin B."/>
            <person name="Qu C."/>
            <person name="Retzel E.F."/>
            <person name="Riddle C."/>
            <person name="Sallet E."/>
            <person name="Samain S."/>
            <person name="Samson N."/>
            <person name="Sanders I."/>
            <person name="Saurat O."/>
            <person name="Scarpelli C."/>
            <person name="Schiex T."/>
            <person name="Segurens B."/>
            <person name="Severin A.J."/>
            <person name="Sherrier D.J."/>
            <person name="Shi R."/>
            <person name="Sims S."/>
            <person name="Singer S.R."/>
            <person name="Sinharoy S."/>
            <person name="Sterck L."/>
            <person name="Viollet A."/>
            <person name="Wang B.B."/>
            <person name="Wang K."/>
            <person name="Wang M."/>
            <person name="Wang X."/>
            <person name="Warfsmann J."/>
            <person name="Weissenbach J."/>
            <person name="White D.D."/>
            <person name="White J.D."/>
            <person name="Wiley G.B."/>
            <person name="Wincker P."/>
            <person name="Xing Y."/>
            <person name="Yang L."/>
            <person name="Yao Z."/>
            <person name="Ying F."/>
            <person name="Zhai J."/>
            <person name="Zhou L."/>
            <person name="Zuber A."/>
            <person name="Denarie J."/>
            <person name="Dixon R.A."/>
            <person name="May G.D."/>
            <person name="Schwartz D.C."/>
            <person name="Rogers J."/>
            <person name="Quetier F."/>
            <person name="Town C.D."/>
            <person name="Roe B.A."/>
        </authorList>
    </citation>
    <scope>NUCLEOTIDE SEQUENCE [LARGE SCALE GENOMIC DNA]</scope>
    <source>
        <strain evidence="8">A17</strain>
        <strain evidence="9 10">cv. Jemalong A17</strain>
    </source>
</reference>
<keyword evidence="5" id="KW-0195">Cyclin</keyword>
<evidence type="ECO:0000256" key="5">
    <source>
        <dbReference type="RuleBase" id="RU000383"/>
    </source>
</evidence>
<name>G7KG77_MEDTR</name>
<dbReference type="InterPro" id="IPR013763">
    <property type="entry name" value="Cyclin-like_dom"/>
</dbReference>
<dbReference type="InterPro" id="IPR039361">
    <property type="entry name" value="Cyclin"/>
</dbReference>
<evidence type="ECO:0000256" key="3">
    <source>
        <dbReference type="ARBA" id="ARBA00023306"/>
    </source>
</evidence>
<feature type="signal peptide" evidence="6">
    <location>
        <begin position="1"/>
        <end position="22"/>
    </location>
</feature>
<comment type="subunit">
    <text evidence="1">Interacts with the CDC2 protein kinase to form a serine/threonine kinase holoenzyme complex also known as maturation promoting factor (MPF). The cyclin subunit imparts substrate specificity to the complex.</text>
</comment>
<proteinExistence type="inferred from homology"/>
<dbReference type="Pfam" id="PF00134">
    <property type="entry name" value="Cyclin_N"/>
    <property type="match status" value="1"/>
</dbReference>
<reference evidence="9" key="3">
    <citation type="submission" date="2015-04" db="UniProtKB">
        <authorList>
            <consortium name="EnsemblPlants"/>
        </authorList>
    </citation>
    <scope>IDENTIFICATION</scope>
    <source>
        <strain evidence="9">cv. Jemalong A17</strain>
    </source>
</reference>
<dbReference type="InterPro" id="IPR006671">
    <property type="entry name" value="Cyclin_N"/>
</dbReference>
<organism evidence="8 10">
    <name type="scientific">Medicago truncatula</name>
    <name type="common">Barrel medic</name>
    <name type="synonym">Medicago tribuloides</name>
    <dbReference type="NCBI Taxonomy" id="3880"/>
    <lineage>
        <taxon>Eukaryota</taxon>
        <taxon>Viridiplantae</taxon>
        <taxon>Streptophyta</taxon>
        <taxon>Embryophyta</taxon>
        <taxon>Tracheophyta</taxon>
        <taxon>Spermatophyta</taxon>
        <taxon>Magnoliopsida</taxon>
        <taxon>eudicotyledons</taxon>
        <taxon>Gunneridae</taxon>
        <taxon>Pentapetalae</taxon>
        <taxon>rosids</taxon>
        <taxon>fabids</taxon>
        <taxon>Fabales</taxon>
        <taxon>Fabaceae</taxon>
        <taxon>Papilionoideae</taxon>
        <taxon>50 kb inversion clade</taxon>
        <taxon>NPAAA clade</taxon>
        <taxon>Hologalegina</taxon>
        <taxon>IRL clade</taxon>
        <taxon>Trifolieae</taxon>
        <taxon>Medicago</taxon>
    </lineage>
</organism>
<dbReference type="HOGENOM" id="CLU_1153192_0_0_1"/>
<dbReference type="STRING" id="3880.G7KG77"/>
<dbReference type="SUPFAM" id="SSF47954">
    <property type="entry name" value="Cyclin-like"/>
    <property type="match status" value="1"/>
</dbReference>
<dbReference type="InterPro" id="IPR036915">
    <property type="entry name" value="Cyclin-like_sf"/>
</dbReference>
<sequence>MKNWLHFKLLFIISFVIEDTDSKNTTSLVDKILEKLQEYVQKEVVINKNKKLEVNDVTSDVSKEKLVAMKYIEELNKFYKKDEGSTSTGDYAVSQSNIYISRRPKLLDRVIGIHTKYAISQESLFLAMNIVDRFLVARSVREEKLRLVGMGAWLIAYKYGGIWHLKVDTFVTLPDNPYTRAQILWIEEETSGALNRKLTVSTPFHFLSLFFKAPPDDTYNNFLLENMTYFLSELGMINFTP</sequence>
<evidence type="ECO:0000256" key="2">
    <source>
        <dbReference type="ARBA" id="ARBA00022618"/>
    </source>
</evidence>
<dbReference type="PANTHER" id="PTHR10177">
    <property type="entry name" value="CYCLINS"/>
    <property type="match status" value="1"/>
</dbReference>
<dbReference type="InterPro" id="IPR046965">
    <property type="entry name" value="Cyclin_A/B-like"/>
</dbReference>
<accession>G7KG77</accession>
<dbReference type="GO" id="GO:0051301">
    <property type="term" value="P:cell division"/>
    <property type="evidence" value="ECO:0007669"/>
    <property type="project" value="UniProtKB-KW"/>
</dbReference>
<keyword evidence="2" id="KW-0132">Cell division</keyword>
<accession>A0A0C3XB20</accession>
<evidence type="ECO:0000256" key="6">
    <source>
        <dbReference type="SAM" id="SignalP"/>
    </source>
</evidence>
<dbReference type="PaxDb" id="3880-AES94205"/>
<comment type="similarity">
    <text evidence="5">Belongs to the cyclin family.</text>
</comment>
<evidence type="ECO:0000259" key="7">
    <source>
        <dbReference type="SMART" id="SM00385"/>
    </source>
</evidence>
<dbReference type="eggNOG" id="KOG0653">
    <property type="taxonomic scope" value="Eukaryota"/>
</dbReference>
<dbReference type="AlphaFoldDB" id="G7KG77"/>
<keyword evidence="3" id="KW-0131">Cell cycle</keyword>
<dbReference type="GO" id="GO:0000307">
    <property type="term" value="C:cyclin-dependent protein kinase holoenzyme complex"/>
    <property type="evidence" value="ECO:0000318"/>
    <property type="project" value="GO_Central"/>
</dbReference>
<evidence type="ECO:0000313" key="9">
    <source>
        <dbReference type="EnsemblPlants" id="AES94205"/>
    </source>
</evidence>
<dbReference type="EMBL" id="CM001221">
    <property type="protein sequence ID" value="AES94205.2"/>
    <property type="molecule type" value="Genomic_DNA"/>
</dbReference>
<dbReference type="EnsemblPlants" id="AES94205">
    <property type="protein sequence ID" value="AES94205"/>
    <property type="gene ID" value="MTR_5g011900"/>
</dbReference>
<reference evidence="8 10" key="2">
    <citation type="journal article" date="2014" name="BMC Genomics">
        <title>An improved genome release (version Mt4.0) for the model legume Medicago truncatula.</title>
        <authorList>
            <person name="Tang H."/>
            <person name="Krishnakumar V."/>
            <person name="Bidwell S."/>
            <person name="Rosen B."/>
            <person name="Chan A."/>
            <person name="Zhou S."/>
            <person name="Gentzbittel L."/>
            <person name="Childs K.L."/>
            <person name="Yandell M."/>
            <person name="Gundlach H."/>
            <person name="Mayer K.F."/>
            <person name="Schwartz D.C."/>
            <person name="Town C.D."/>
        </authorList>
    </citation>
    <scope>GENOME REANNOTATION</scope>
    <source>
        <strain evidence="9 10">cv. Jemalong A17</strain>
    </source>
</reference>
<dbReference type="SMART" id="SM00385">
    <property type="entry name" value="CYCLIN"/>
    <property type="match status" value="1"/>
</dbReference>
<dbReference type="Gene3D" id="1.10.472.10">
    <property type="entry name" value="Cyclin-like"/>
    <property type="match status" value="2"/>
</dbReference>
<evidence type="ECO:0000313" key="8">
    <source>
        <dbReference type="EMBL" id="AES94205.2"/>
    </source>
</evidence>
<feature type="chain" id="PRO_5014573597" description="B-like cyclin" evidence="6">
    <location>
        <begin position="23"/>
        <end position="241"/>
    </location>
</feature>
<evidence type="ECO:0000256" key="1">
    <source>
        <dbReference type="ARBA" id="ARBA00011177"/>
    </source>
</evidence>
<keyword evidence="6" id="KW-0732">Signal</keyword>
<feature type="domain" description="Cyclin-like" evidence="7">
    <location>
        <begin position="108"/>
        <end position="192"/>
    </location>
</feature>
<evidence type="ECO:0000313" key="10">
    <source>
        <dbReference type="Proteomes" id="UP000002051"/>
    </source>
</evidence>
<dbReference type="GO" id="GO:0000082">
    <property type="term" value="P:G1/S transition of mitotic cell cycle"/>
    <property type="evidence" value="ECO:0000318"/>
    <property type="project" value="GO_Central"/>
</dbReference>
<keyword evidence="10" id="KW-1185">Reference proteome</keyword>
<dbReference type="Proteomes" id="UP000002051">
    <property type="component" value="Chromosome 5"/>
</dbReference>
<dbReference type="GO" id="GO:0005737">
    <property type="term" value="C:cytoplasm"/>
    <property type="evidence" value="ECO:0000318"/>
    <property type="project" value="GO_Central"/>
</dbReference>
<dbReference type="GO" id="GO:0005634">
    <property type="term" value="C:nucleus"/>
    <property type="evidence" value="ECO:0000318"/>
    <property type="project" value="GO_Central"/>
</dbReference>
<gene>
    <name evidence="8" type="ordered locus">MTR_5g011900</name>
</gene>